<dbReference type="EMBL" id="JBHRZI010000003">
    <property type="protein sequence ID" value="MFC3890034.1"/>
    <property type="molecule type" value="Genomic_DNA"/>
</dbReference>
<keyword evidence="3" id="KW-1185">Reference proteome</keyword>
<organism evidence="2 3">
    <name type="scientific">Lentzea rhizosphaerae</name>
    <dbReference type="NCBI Taxonomy" id="2041025"/>
    <lineage>
        <taxon>Bacteria</taxon>
        <taxon>Bacillati</taxon>
        <taxon>Actinomycetota</taxon>
        <taxon>Actinomycetes</taxon>
        <taxon>Pseudonocardiales</taxon>
        <taxon>Pseudonocardiaceae</taxon>
        <taxon>Lentzea</taxon>
    </lineage>
</organism>
<evidence type="ECO:0000256" key="1">
    <source>
        <dbReference type="SAM" id="SignalP"/>
    </source>
</evidence>
<dbReference type="Proteomes" id="UP001595690">
    <property type="component" value="Unassembled WGS sequence"/>
</dbReference>
<keyword evidence="1" id="KW-0732">Signal</keyword>
<sequence>MKKFSGGKTLAVAAAMGGAVLASVMPVMADVSSDSPAAGTVKTESPAKIKAWGAAVEITVTYNCPTNSGLTSSLSVDINQAVLGGLAKGFANKTVPCTNKTETTTITATAQDKAFIWGKAYVRTGLYTNPYSAHDEREITFQP</sequence>
<protein>
    <submittedName>
        <fullName evidence="2">Uncharacterized protein</fullName>
    </submittedName>
</protein>
<dbReference type="RefSeq" id="WP_382367214.1">
    <property type="nucleotide sequence ID" value="NZ_JBHRZI010000003.1"/>
</dbReference>
<evidence type="ECO:0000313" key="3">
    <source>
        <dbReference type="Proteomes" id="UP001595690"/>
    </source>
</evidence>
<comment type="caution">
    <text evidence="2">The sequence shown here is derived from an EMBL/GenBank/DDBJ whole genome shotgun (WGS) entry which is preliminary data.</text>
</comment>
<feature type="signal peptide" evidence="1">
    <location>
        <begin position="1"/>
        <end position="29"/>
    </location>
</feature>
<proteinExistence type="predicted"/>
<gene>
    <name evidence="2" type="ORF">ACFOWZ_00995</name>
</gene>
<evidence type="ECO:0000313" key="2">
    <source>
        <dbReference type="EMBL" id="MFC3890034.1"/>
    </source>
</evidence>
<feature type="chain" id="PRO_5045377094" evidence="1">
    <location>
        <begin position="30"/>
        <end position="143"/>
    </location>
</feature>
<name>A0ABV8BKE1_9PSEU</name>
<accession>A0ABV8BKE1</accession>
<reference evidence="3" key="1">
    <citation type="journal article" date="2019" name="Int. J. Syst. Evol. Microbiol.">
        <title>The Global Catalogue of Microorganisms (GCM) 10K type strain sequencing project: providing services to taxonomists for standard genome sequencing and annotation.</title>
        <authorList>
            <consortium name="The Broad Institute Genomics Platform"/>
            <consortium name="The Broad Institute Genome Sequencing Center for Infectious Disease"/>
            <person name="Wu L."/>
            <person name="Ma J."/>
        </authorList>
    </citation>
    <scope>NUCLEOTIDE SEQUENCE [LARGE SCALE GENOMIC DNA]</scope>
    <source>
        <strain evidence="3">CGMCC 4.7405</strain>
    </source>
</reference>